<keyword evidence="3 6" id="KW-0812">Transmembrane</keyword>
<proteinExistence type="predicted"/>
<feature type="transmembrane region" description="Helical" evidence="6">
    <location>
        <begin position="82"/>
        <end position="106"/>
    </location>
</feature>
<evidence type="ECO:0000313" key="7">
    <source>
        <dbReference type="EMBL" id="CAB4639282.1"/>
    </source>
</evidence>
<keyword evidence="2" id="KW-1003">Cell membrane</keyword>
<evidence type="ECO:0000256" key="6">
    <source>
        <dbReference type="SAM" id="Phobius"/>
    </source>
</evidence>
<dbReference type="EMBL" id="CAEZZM010000006">
    <property type="protein sequence ID" value="CAB4754020.1"/>
    <property type="molecule type" value="Genomic_DNA"/>
</dbReference>
<organism evidence="9">
    <name type="scientific">freshwater metagenome</name>
    <dbReference type="NCBI Taxonomy" id="449393"/>
    <lineage>
        <taxon>unclassified sequences</taxon>
        <taxon>metagenomes</taxon>
        <taxon>ecological metagenomes</taxon>
    </lineage>
</organism>
<dbReference type="GO" id="GO:0005886">
    <property type="term" value="C:plasma membrane"/>
    <property type="evidence" value="ECO:0007669"/>
    <property type="project" value="UniProtKB-SubCell"/>
</dbReference>
<feature type="transmembrane region" description="Helical" evidence="6">
    <location>
        <begin position="112"/>
        <end position="132"/>
    </location>
</feature>
<keyword evidence="4 6" id="KW-1133">Transmembrane helix</keyword>
<comment type="subcellular location">
    <subcellularLocation>
        <location evidence="1">Cell membrane</location>
        <topology evidence="1">Multi-pass membrane protein</topology>
    </subcellularLocation>
</comment>
<dbReference type="EMBL" id="CAEZYG010000055">
    <property type="protein sequence ID" value="CAB4709500.1"/>
    <property type="molecule type" value="Genomic_DNA"/>
</dbReference>
<evidence type="ECO:0000256" key="1">
    <source>
        <dbReference type="ARBA" id="ARBA00004651"/>
    </source>
</evidence>
<gene>
    <name evidence="7" type="ORF">UFOPK2166_00060</name>
    <name evidence="8" type="ORF">UFOPK2195_00446</name>
    <name evidence="9" type="ORF">UFOPK2657_00446</name>
    <name evidence="10" type="ORF">UFOPK2872_00118</name>
    <name evidence="11" type="ORF">UFOPK4000_00291</name>
</gene>
<evidence type="ECO:0000313" key="8">
    <source>
        <dbReference type="EMBL" id="CAB4650539.1"/>
    </source>
</evidence>
<dbReference type="EMBL" id="CAEZWH010000064">
    <property type="protein sequence ID" value="CAB4650539.1"/>
    <property type="molecule type" value="Genomic_DNA"/>
</dbReference>
<protein>
    <submittedName>
        <fullName evidence="9">Unannotated protein</fullName>
    </submittedName>
</protein>
<evidence type="ECO:0000256" key="3">
    <source>
        <dbReference type="ARBA" id="ARBA00022692"/>
    </source>
</evidence>
<evidence type="ECO:0000313" key="11">
    <source>
        <dbReference type="EMBL" id="CAB4984254.1"/>
    </source>
</evidence>
<evidence type="ECO:0000313" key="9">
    <source>
        <dbReference type="EMBL" id="CAB4709500.1"/>
    </source>
</evidence>
<feature type="transmembrane region" description="Helical" evidence="6">
    <location>
        <begin position="56"/>
        <end position="75"/>
    </location>
</feature>
<dbReference type="AlphaFoldDB" id="A0A6J6QCM0"/>
<sequence>MKNDDPQFVSVLAMSDSGPAPEAAIVRDLIKRGVFVAPVLIGAPAFIWGANGAWSAAYGLAIVLGNFAVAAWMVSYTAKISYALMMGATLFGYIVRLAVIAAAVYLVRNEAWVELVPLCLTIVIAHVGLLFWELRYVSLSLAFPGLKPKQTSQQDQVSPQSINN</sequence>
<evidence type="ECO:0000256" key="2">
    <source>
        <dbReference type="ARBA" id="ARBA00022475"/>
    </source>
</evidence>
<accession>A0A6J6QCM0</accession>
<name>A0A6J6QCM0_9ZZZZ</name>
<keyword evidence="5 6" id="KW-0472">Membrane</keyword>
<reference evidence="9" key="1">
    <citation type="submission" date="2020-05" db="EMBL/GenBank/DDBJ databases">
        <authorList>
            <person name="Chiriac C."/>
            <person name="Salcher M."/>
            <person name="Ghai R."/>
            <person name="Kavagutti S V."/>
        </authorList>
    </citation>
    <scope>NUCLEOTIDE SEQUENCE</scope>
</reference>
<evidence type="ECO:0000256" key="4">
    <source>
        <dbReference type="ARBA" id="ARBA00022989"/>
    </source>
</evidence>
<feature type="transmembrane region" description="Helical" evidence="6">
    <location>
        <begin position="33"/>
        <end position="50"/>
    </location>
</feature>
<dbReference type="Pfam" id="PF03899">
    <property type="entry name" value="ATP-synt_I"/>
    <property type="match status" value="1"/>
</dbReference>
<dbReference type="InterPro" id="IPR005598">
    <property type="entry name" value="ATP_synth_I"/>
</dbReference>
<dbReference type="EMBL" id="CAEZWB010000003">
    <property type="protein sequence ID" value="CAB4639282.1"/>
    <property type="molecule type" value="Genomic_DNA"/>
</dbReference>
<dbReference type="EMBL" id="CAFBOT010000030">
    <property type="protein sequence ID" value="CAB4984254.1"/>
    <property type="molecule type" value="Genomic_DNA"/>
</dbReference>
<evidence type="ECO:0000256" key="5">
    <source>
        <dbReference type="ARBA" id="ARBA00023136"/>
    </source>
</evidence>
<evidence type="ECO:0000313" key="10">
    <source>
        <dbReference type="EMBL" id="CAB4754020.1"/>
    </source>
</evidence>